<dbReference type="InterPro" id="IPR053266">
    <property type="entry name" value="Zinc_finger_protein_7"/>
</dbReference>
<evidence type="ECO:0000256" key="1">
    <source>
        <dbReference type="PROSITE-ProRule" id="PRU00042"/>
    </source>
</evidence>
<dbReference type="Proteomes" id="UP000827721">
    <property type="component" value="Unassembled WGS sequence"/>
</dbReference>
<feature type="compositionally biased region" description="Polar residues" evidence="2">
    <location>
        <begin position="1"/>
        <end position="25"/>
    </location>
</feature>
<accession>A0ABQ8GZT8</accession>
<evidence type="ECO:0000259" key="3">
    <source>
        <dbReference type="PROSITE" id="PS50157"/>
    </source>
</evidence>
<protein>
    <recommendedName>
        <fullName evidence="3">C2H2-type domain-containing protein</fullName>
    </recommendedName>
</protein>
<dbReference type="InterPro" id="IPR036236">
    <property type="entry name" value="Znf_C2H2_sf"/>
</dbReference>
<keyword evidence="5" id="KW-1185">Reference proteome</keyword>
<dbReference type="PROSITE" id="PS50157">
    <property type="entry name" value="ZINC_FINGER_C2H2_2"/>
    <property type="match status" value="1"/>
</dbReference>
<name>A0ABQ8GZT8_9ROSI</name>
<keyword evidence="1" id="KW-0479">Metal-binding</keyword>
<dbReference type="PROSITE" id="PS00028">
    <property type="entry name" value="ZINC_FINGER_C2H2_1"/>
    <property type="match status" value="1"/>
</dbReference>
<comment type="caution">
    <text evidence="4">The sequence shown here is derived from an EMBL/GenBank/DDBJ whole genome shotgun (WGS) entry which is preliminary data.</text>
</comment>
<proteinExistence type="predicted"/>
<organism evidence="4 5">
    <name type="scientific">Xanthoceras sorbifolium</name>
    <dbReference type="NCBI Taxonomy" id="99658"/>
    <lineage>
        <taxon>Eukaryota</taxon>
        <taxon>Viridiplantae</taxon>
        <taxon>Streptophyta</taxon>
        <taxon>Embryophyta</taxon>
        <taxon>Tracheophyta</taxon>
        <taxon>Spermatophyta</taxon>
        <taxon>Magnoliopsida</taxon>
        <taxon>eudicotyledons</taxon>
        <taxon>Gunneridae</taxon>
        <taxon>Pentapetalae</taxon>
        <taxon>rosids</taxon>
        <taxon>malvids</taxon>
        <taxon>Sapindales</taxon>
        <taxon>Sapindaceae</taxon>
        <taxon>Xanthoceroideae</taxon>
        <taxon>Xanthoceras</taxon>
    </lineage>
</organism>
<feature type="region of interest" description="Disordered" evidence="2">
    <location>
        <begin position="1"/>
        <end position="37"/>
    </location>
</feature>
<feature type="compositionally biased region" description="Basic and acidic residues" evidence="2">
    <location>
        <begin position="205"/>
        <end position="236"/>
    </location>
</feature>
<evidence type="ECO:0000256" key="2">
    <source>
        <dbReference type="SAM" id="MobiDB-lite"/>
    </source>
</evidence>
<keyword evidence="1" id="KW-0863">Zinc-finger</keyword>
<evidence type="ECO:0000313" key="5">
    <source>
        <dbReference type="Proteomes" id="UP000827721"/>
    </source>
</evidence>
<dbReference type="InterPro" id="IPR013087">
    <property type="entry name" value="Znf_C2H2_type"/>
</dbReference>
<evidence type="ECO:0000313" key="4">
    <source>
        <dbReference type="EMBL" id="KAH7526815.1"/>
    </source>
</evidence>
<feature type="region of interest" description="Disordered" evidence="2">
    <location>
        <begin position="205"/>
        <end position="251"/>
    </location>
</feature>
<dbReference type="SUPFAM" id="SSF57667">
    <property type="entry name" value="beta-beta-alpha zinc fingers"/>
    <property type="match status" value="1"/>
</dbReference>
<feature type="domain" description="C2H2-type" evidence="3">
    <location>
        <begin position="78"/>
        <end position="105"/>
    </location>
</feature>
<dbReference type="Gene3D" id="3.30.160.60">
    <property type="entry name" value="Classic Zinc Finger"/>
    <property type="match status" value="1"/>
</dbReference>
<dbReference type="EMBL" id="JAFEMO010000090">
    <property type="protein sequence ID" value="KAH7526815.1"/>
    <property type="molecule type" value="Genomic_DNA"/>
</dbReference>
<dbReference type="PANTHER" id="PTHR47593:SF9">
    <property type="entry name" value="C2H2-TYPE DOMAIN-CONTAINING PROTEIN"/>
    <property type="match status" value="1"/>
</dbReference>
<reference evidence="4 5" key="1">
    <citation type="submission" date="2021-02" db="EMBL/GenBank/DDBJ databases">
        <title>Plant Genome Project.</title>
        <authorList>
            <person name="Zhang R.-G."/>
        </authorList>
    </citation>
    <scope>NUCLEOTIDE SEQUENCE [LARGE SCALE GENOMIC DNA]</scope>
    <source>
        <tissue evidence="4">Leaves</tissue>
    </source>
</reference>
<sequence length="370" mass="41079">MTFQEEATEISNSSNQLQGGESNNGNDKDNRNRIDGDQTFGEWLSLGLNKDIEGQCTVGEESSESQSSRPGSGGNKIFSCNFCKRKFYSSQALGGHQNAHKRERGAAKRFHSQRMMMASIGFPFDTLPFRSLGVQPHSLVHKPTREGPSLVARFPDANTGSGMVAPPPFFLEETLDTIWPGSFRVNDSPKPPSDLQKLDLNLRSEADRRESKKQESSSHTTKVNDENEVRDSKIPDVKSSVISNPPSTDSGVSLVRERQVLWMIDSNVVEGDKRTTCGAVKSELGILKVPHTVFARNAFVYGGMKLFSEDVWVRAGELLSEFVLSGRVPSVKSHKQWLQQRATPQSMKGRLSLLLVQWTLNLLNRNTPCP</sequence>
<keyword evidence="1" id="KW-0862">Zinc</keyword>
<feature type="compositionally biased region" description="Polar residues" evidence="2">
    <location>
        <begin position="240"/>
        <end position="251"/>
    </location>
</feature>
<dbReference type="PANTHER" id="PTHR47593">
    <property type="entry name" value="ZINC FINGER PROTEIN 4-LIKE"/>
    <property type="match status" value="1"/>
</dbReference>
<feature type="compositionally biased region" description="Basic and acidic residues" evidence="2">
    <location>
        <begin position="26"/>
        <end position="36"/>
    </location>
</feature>
<gene>
    <name evidence="4" type="ORF">JRO89_XSUnG0051300</name>
</gene>